<feature type="domain" description="MULE transposase" evidence="2">
    <location>
        <begin position="136"/>
        <end position="235"/>
    </location>
</feature>
<proteinExistence type="predicted"/>
<keyword evidence="4" id="KW-1185">Reference proteome</keyword>
<evidence type="ECO:0000313" key="4">
    <source>
        <dbReference type="Proteomes" id="UP000826656"/>
    </source>
</evidence>
<dbReference type="InterPro" id="IPR018289">
    <property type="entry name" value="MULE_transposase_dom"/>
</dbReference>
<comment type="caution">
    <text evidence="3">The sequence shown here is derived from an EMBL/GenBank/DDBJ whole genome shotgun (WGS) entry which is preliminary data.</text>
</comment>
<dbReference type="PANTHER" id="PTHR31973">
    <property type="entry name" value="POLYPROTEIN, PUTATIVE-RELATED"/>
    <property type="match status" value="1"/>
</dbReference>
<evidence type="ECO:0000259" key="2">
    <source>
        <dbReference type="Pfam" id="PF10551"/>
    </source>
</evidence>
<evidence type="ECO:0000313" key="3">
    <source>
        <dbReference type="EMBL" id="KAH0743315.1"/>
    </source>
</evidence>
<accession>A0ABQ7UC84</accession>
<gene>
    <name evidence="3" type="ORF">KY290_031308</name>
</gene>
<reference evidence="3 4" key="1">
    <citation type="journal article" date="2021" name="bioRxiv">
        <title>Chromosome-scale and haplotype-resolved genome assembly of a tetraploid potato cultivar.</title>
        <authorList>
            <person name="Sun H."/>
            <person name="Jiao W.-B."/>
            <person name="Krause K."/>
            <person name="Campoy J.A."/>
            <person name="Goel M."/>
            <person name="Folz-Donahue K."/>
            <person name="Kukat C."/>
            <person name="Huettel B."/>
            <person name="Schneeberger K."/>
        </authorList>
    </citation>
    <scope>NUCLEOTIDE SEQUENCE [LARGE SCALE GENOMIC DNA]</scope>
    <source>
        <strain evidence="3">SolTubOtavaFocal</strain>
        <tissue evidence="3">Leaves</tissue>
    </source>
</reference>
<dbReference type="Pfam" id="PF10551">
    <property type="entry name" value="MULE"/>
    <property type="match status" value="1"/>
</dbReference>
<dbReference type="PANTHER" id="PTHR31973:SF179">
    <property type="entry name" value="PROTEIN FAR1-RELATED SEQUENCE"/>
    <property type="match status" value="1"/>
</dbReference>
<protein>
    <recommendedName>
        <fullName evidence="2">MULE transposase domain-containing protein</fullName>
    </recommendedName>
</protein>
<name>A0ABQ7UC84_SOLTU</name>
<sequence length="409" mass="47720">MKIDHLLNARVVKDIWRVATINMKPEDEATFDLCNDAHAQRSDENSEEDEPSEDDRESKAIESDFDEDIEDLPQNNSGKSFSELPKFFAAFKYFNPGTVVEWKHEESMSSPEVKTFKFVFWAFKSCIDGFQTCRPVISVDGTHMYGKYEIKLLIAIGVDGNDNILPLVFAIVDKESKVAWKWFFRKLSTHVIKDREDICIISDMAKGILTSLSELWQFQKPRAFHRFCLRHLKSNFQSQFPNRDLSNLMWRAATAHQVRKFEALIHDDGKRWRVLTRNLSESFNGLLKKARSLPVTVMGYMRLDLYRLMVLVVTERMGVLARNFVSEHFTTENYVATYSGSFSSIGHEAYWPSPSFIMRSNEFYRRPNRSRTTRIPNEMDRDPATYGRACGLCRQTRHDRRRCPTRNQT</sequence>
<dbReference type="EMBL" id="JAIVGD010000023">
    <property type="protein sequence ID" value="KAH0743315.1"/>
    <property type="molecule type" value="Genomic_DNA"/>
</dbReference>
<evidence type="ECO:0000256" key="1">
    <source>
        <dbReference type="SAM" id="MobiDB-lite"/>
    </source>
</evidence>
<feature type="compositionally biased region" description="Acidic residues" evidence="1">
    <location>
        <begin position="45"/>
        <end position="55"/>
    </location>
</feature>
<organism evidence="3 4">
    <name type="scientific">Solanum tuberosum</name>
    <name type="common">Potato</name>
    <dbReference type="NCBI Taxonomy" id="4113"/>
    <lineage>
        <taxon>Eukaryota</taxon>
        <taxon>Viridiplantae</taxon>
        <taxon>Streptophyta</taxon>
        <taxon>Embryophyta</taxon>
        <taxon>Tracheophyta</taxon>
        <taxon>Spermatophyta</taxon>
        <taxon>Magnoliopsida</taxon>
        <taxon>eudicotyledons</taxon>
        <taxon>Gunneridae</taxon>
        <taxon>Pentapetalae</taxon>
        <taxon>asterids</taxon>
        <taxon>lamiids</taxon>
        <taxon>Solanales</taxon>
        <taxon>Solanaceae</taxon>
        <taxon>Solanoideae</taxon>
        <taxon>Solaneae</taxon>
        <taxon>Solanum</taxon>
    </lineage>
</organism>
<dbReference type="Proteomes" id="UP000826656">
    <property type="component" value="Unassembled WGS sequence"/>
</dbReference>
<feature type="region of interest" description="Disordered" evidence="1">
    <location>
        <begin position="33"/>
        <end position="73"/>
    </location>
</feature>